<keyword evidence="2 4" id="KW-0479">Metal-binding</keyword>
<dbReference type="InterPro" id="IPR016084">
    <property type="entry name" value="Haem_Oase-like_multi-hlx"/>
</dbReference>
<dbReference type="EMBL" id="HE650832">
    <property type="protein sequence ID" value="CCF60756.1"/>
    <property type="molecule type" value="Genomic_DNA"/>
</dbReference>
<name>H2B2A6_KAZAF</name>
<keyword evidence="1" id="KW-0349">Heme</keyword>
<proteinExistence type="predicted"/>
<accession>H2B2A6</accession>
<dbReference type="eggNOG" id="KOG4480">
    <property type="taxonomic scope" value="Eukaryota"/>
</dbReference>
<organism evidence="6 7">
    <name type="scientific">Kazachstania africana (strain ATCC 22294 / BCRC 22015 / CBS 2517 / CECT 1963 / NBRC 1671 / NRRL Y-8276)</name>
    <name type="common">Yeast</name>
    <name type="synonym">Kluyveromyces africanus</name>
    <dbReference type="NCBI Taxonomy" id="1071382"/>
    <lineage>
        <taxon>Eukaryota</taxon>
        <taxon>Fungi</taxon>
        <taxon>Dikarya</taxon>
        <taxon>Ascomycota</taxon>
        <taxon>Saccharomycotina</taxon>
        <taxon>Saccharomycetes</taxon>
        <taxon>Saccharomycetales</taxon>
        <taxon>Saccharomycetaceae</taxon>
        <taxon>Kazachstania</taxon>
    </lineage>
</organism>
<sequence length="300" mass="35998">MEQQVPSPTDTDALANRINFHTRDLHNVIDKTMSIKATFALRHSFIYKDILLSYYYVFRTLEDEIDFIISNDRSHIGEILRGFFNDKFRRKDQILKDLKFLNVIQDQSDDQWLSSRPELCKFLNFIKSNLHEHPVDVLAYCHVLYLALFAGGRIMRASMNKNLSFFFMPKFDKMSHTDVIMNATNFFKFDKDIVSENKLKSEYKRNYDILTKAKLNEDEKLEIIDISREIFKFNFNLLQEIGTVNKDELMKNFNYKMVTYVVEEWKFRKPQIKKYVILFLIIFHLFVFINLFKKFYLQAI</sequence>
<dbReference type="PANTHER" id="PTHR10720:SF0">
    <property type="entry name" value="HEME OXYGENASE"/>
    <property type="match status" value="1"/>
</dbReference>
<dbReference type="Proteomes" id="UP000005220">
    <property type="component" value="Chromosome 12"/>
</dbReference>
<keyword evidence="3 4" id="KW-0408">Iron</keyword>
<dbReference type="RefSeq" id="XP_003959891.1">
    <property type="nucleotide sequence ID" value="XM_003959842.1"/>
</dbReference>
<dbReference type="PIRSF" id="PIRSF000343">
    <property type="entry name" value="Haem_Oase"/>
    <property type="match status" value="1"/>
</dbReference>
<dbReference type="FunCoup" id="H2B2A6">
    <property type="interactions" value="91"/>
</dbReference>
<reference evidence="6 7" key="1">
    <citation type="journal article" date="2011" name="Proc. Natl. Acad. Sci. U.S.A.">
        <title>Evolutionary erosion of yeast sex chromosomes by mating-type switching accidents.</title>
        <authorList>
            <person name="Gordon J.L."/>
            <person name="Armisen D."/>
            <person name="Proux-Wera E."/>
            <person name="Oheigeartaigh S.S."/>
            <person name="Byrne K.P."/>
            <person name="Wolfe K.H."/>
        </authorList>
    </citation>
    <scope>NUCLEOTIDE SEQUENCE [LARGE SCALE GENOMIC DNA]</scope>
    <source>
        <strain evidence="7">ATCC 22294 / BCRC 22015 / CBS 2517 / CECT 1963 / NBRC 1671 / NRRL Y-8276</strain>
    </source>
</reference>
<dbReference type="GO" id="GO:0042167">
    <property type="term" value="P:heme catabolic process"/>
    <property type="evidence" value="ECO:0007669"/>
    <property type="project" value="EnsemblFungi"/>
</dbReference>
<evidence type="ECO:0008006" key="8">
    <source>
        <dbReference type="Google" id="ProtNLM"/>
    </source>
</evidence>
<dbReference type="GO" id="GO:0006788">
    <property type="term" value="P:heme oxidation"/>
    <property type="evidence" value="ECO:0007669"/>
    <property type="project" value="InterPro"/>
</dbReference>
<evidence type="ECO:0000256" key="1">
    <source>
        <dbReference type="ARBA" id="ARBA00022617"/>
    </source>
</evidence>
<dbReference type="PANTHER" id="PTHR10720">
    <property type="entry name" value="HEME OXYGENASE"/>
    <property type="match status" value="1"/>
</dbReference>
<evidence type="ECO:0000313" key="6">
    <source>
        <dbReference type="EMBL" id="CCF60756.1"/>
    </source>
</evidence>
<dbReference type="InParanoid" id="H2B2A6"/>
<dbReference type="CDD" id="cd19165">
    <property type="entry name" value="HemeO"/>
    <property type="match status" value="1"/>
</dbReference>
<dbReference type="OrthoDB" id="652091at2759"/>
<feature type="transmembrane region" description="Helical" evidence="5">
    <location>
        <begin position="275"/>
        <end position="292"/>
    </location>
</feature>
<feature type="binding site" description="axial binding residue" evidence="4">
    <location>
        <position position="26"/>
    </location>
    <ligand>
        <name>heme b</name>
        <dbReference type="ChEBI" id="CHEBI:60344"/>
    </ligand>
    <ligandPart>
        <name>Fe</name>
        <dbReference type="ChEBI" id="CHEBI:18248"/>
    </ligandPart>
</feature>
<dbReference type="InterPro" id="IPR002051">
    <property type="entry name" value="Haem_Oase"/>
</dbReference>
<keyword evidence="5" id="KW-0812">Transmembrane</keyword>
<dbReference type="SUPFAM" id="SSF48613">
    <property type="entry name" value="Heme oxygenase-like"/>
    <property type="match status" value="1"/>
</dbReference>
<dbReference type="HOGENOM" id="CLU_049906_0_0_1"/>
<dbReference type="KEGG" id="kaf:KAFR_0L01470"/>
<evidence type="ECO:0000256" key="3">
    <source>
        <dbReference type="ARBA" id="ARBA00023004"/>
    </source>
</evidence>
<dbReference type="STRING" id="1071382.H2B2A6"/>
<dbReference type="GO" id="GO:0006879">
    <property type="term" value="P:intracellular iron ion homeostasis"/>
    <property type="evidence" value="ECO:0007669"/>
    <property type="project" value="EnsemblFungi"/>
</dbReference>
<dbReference type="InterPro" id="IPR016053">
    <property type="entry name" value="Haem_Oase-like"/>
</dbReference>
<dbReference type="GO" id="GO:0005783">
    <property type="term" value="C:endoplasmic reticulum"/>
    <property type="evidence" value="ECO:0007669"/>
    <property type="project" value="EnsemblFungi"/>
</dbReference>
<dbReference type="GO" id="GO:0046872">
    <property type="term" value="F:metal ion binding"/>
    <property type="evidence" value="ECO:0007669"/>
    <property type="project" value="UniProtKB-KW"/>
</dbReference>
<gene>
    <name evidence="6" type="primary">KAFR0L01470</name>
    <name evidence="6" type="ORF">KAFR_0L01470</name>
</gene>
<evidence type="ECO:0000256" key="4">
    <source>
        <dbReference type="PIRSR" id="PIRSR000343-2"/>
    </source>
</evidence>
<dbReference type="Pfam" id="PF01126">
    <property type="entry name" value="Heme_oxygenase"/>
    <property type="match status" value="1"/>
</dbReference>
<evidence type="ECO:0000313" key="7">
    <source>
        <dbReference type="Proteomes" id="UP000005220"/>
    </source>
</evidence>
<keyword evidence="5" id="KW-0472">Membrane</keyword>
<keyword evidence="7" id="KW-1185">Reference proteome</keyword>
<dbReference type="Gene3D" id="1.20.910.10">
    <property type="entry name" value="Heme oxygenase-like"/>
    <property type="match status" value="1"/>
</dbReference>
<evidence type="ECO:0000256" key="5">
    <source>
        <dbReference type="SAM" id="Phobius"/>
    </source>
</evidence>
<protein>
    <recommendedName>
        <fullName evidence="8">Heme oxygenase</fullName>
    </recommendedName>
</protein>
<dbReference type="GO" id="GO:0005640">
    <property type="term" value="C:nuclear outer membrane"/>
    <property type="evidence" value="ECO:0007669"/>
    <property type="project" value="EnsemblFungi"/>
</dbReference>
<keyword evidence="5" id="KW-1133">Transmembrane helix</keyword>
<dbReference type="GeneID" id="13886964"/>
<dbReference type="GO" id="GO:0004392">
    <property type="term" value="F:heme oxygenase (decyclizing) activity"/>
    <property type="evidence" value="ECO:0007669"/>
    <property type="project" value="EnsemblFungi"/>
</dbReference>
<dbReference type="GO" id="GO:0006979">
    <property type="term" value="P:response to oxidative stress"/>
    <property type="evidence" value="ECO:0007669"/>
    <property type="project" value="EnsemblFungi"/>
</dbReference>
<evidence type="ECO:0000256" key="2">
    <source>
        <dbReference type="ARBA" id="ARBA00022723"/>
    </source>
</evidence>
<dbReference type="AlphaFoldDB" id="H2B2A6"/>